<comment type="caution">
    <text evidence="11">The sequence shown here is derived from an EMBL/GenBank/DDBJ whole genome shotgun (WGS) entry which is preliminary data.</text>
</comment>
<dbReference type="GO" id="GO:0045040">
    <property type="term" value="P:protein insertion into mitochondrial outer membrane"/>
    <property type="evidence" value="ECO:0007669"/>
    <property type="project" value="UniProtKB-UniRule"/>
</dbReference>
<comment type="similarity">
    <text evidence="8">Belongs to the MMM1 family.</text>
</comment>
<evidence type="ECO:0000313" key="12">
    <source>
        <dbReference type="Proteomes" id="UP001211065"/>
    </source>
</evidence>
<evidence type="ECO:0000256" key="8">
    <source>
        <dbReference type="HAMAP-Rule" id="MF_03103"/>
    </source>
</evidence>
<dbReference type="GO" id="GO:0008289">
    <property type="term" value="F:lipid binding"/>
    <property type="evidence" value="ECO:0007669"/>
    <property type="project" value="UniProtKB-KW"/>
</dbReference>
<dbReference type="PROSITE" id="PS51847">
    <property type="entry name" value="SMP"/>
    <property type="match status" value="1"/>
</dbReference>
<feature type="topological domain" description="Cytoplasmic" evidence="8">
    <location>
        <begin position="36"/>
        <end position="309"/>
    </location>
</feature>
<comment type="subcellular location">
    <subcellularLocation>
        <location evidence="8">Endoplasmic reticulum membrane</location>
        <topology evidence="8">Single-pass type I membrane protein</topology>
    </subcellularLocation>
    <text evidence="8">The ERMES/MDM complex localizes to a few discrete foci (around 10 per single cell), that represent mitochondria-endoplasmic reticulum junctions. These foci are often found next to mtDNA nucleoids.</text>
</comment>
<dbReference type="Pfam" id="PF10296">
    <property type="entry name" value="MMM1"/>
    <property type="match status" value="2"/>
</dbReference>
<evidence type="ECO:0000256" key="5">
    <source>
        <dbReference type="ARBA" id="ARBA00023055"/>
    </source>
</evidence>
<dbReference type="Proteomes" id="UP001211065">
    <property type="component" value="Unassembled WGS sequence"/>
</dbReference>
<proteinExistence type="inferred from homology"/>
<name>A0AAD5U1I3_9FUNG</name>
<dbReference type="CDD" id="cd21671">
    <property type="entry name" value="SMP_Mmm1"/>
    <property type="match status" value="1"/>
</dbReference>
<gene>
    <name evidence="8 11" type="primary">MMM1</name>
    <name evidence="11" type="ORF">HK099_005084</name>
</gene>
<keyword evidence="1" id="KW-0813">Transport</keyword>
<dbReference type="InterPro" id="IPR027537">
    <property type="entry name" value="Mmm1"/>
</dbReference>
<accession>A0AAD5U1I3</accession>
<keyword evidence="12" id="KW-1185">Reference proteome</keyword>
<feature type="topological domain" description="Lumenal" evidence="8">
    <location>
        <begin position="1"/>
        <end position="14"/>
    </location>
</feature>
<dbReference type="HAMAP" id="MF_03103">
    <property type="entry name" value="Mmm1"/>
    <property type="match status" value="1"/>
</dbReference>
<keyword evidence="2 8" id="KW-0812">Transmembrane</keyword>
<dbReference type="AlphaFoldDB" id="A0AAD5U1I3"/>
<evidence type="ECO:0000256" key="9">
    <source>
        <dbReference type="SAM" id="Phobius"/>
    </source>
</evidence>
<dbReference type="EMBL" id="JADGJW010000382">
    <property type="protein sequence ID" value="KAJ3218394.1"/>
    <property type="molecule type" value="Genomic_DNA"/>
</dbReference>
<keyword evidence="3 8" id="KW-0256">Endoplasmic reticulum</keyword>
<evidence type="ECO:0000256" key="1">
    <source>
        <dbReference type="ARBA" id="ARBA00022448"/>
    </source>
</evidence>
<reference evidence="11" key="1">
    <citation type="submission" date="2020-05" db="EMBL/GenBank/DDBJ databases">
        <title>Phylogenomic resolution of chytrid fungi.</title>
        <authorList>
            <person name="Stajich J.E."/>
            <person name="Amses K."/>
            <person name="Simmons R."/>
            <person name="Seto K."/>
            <person name="Myers J."/>
            <person name="Bonds A."/>
            <person name="Quandt C.A."/>
            <person name="Barry K."/>
            <person name="Liu P."/>
            <person name="Grigoriev I."/>
            <person name="Longcore J.E."/>
            <person name="James T.Y."/>
        </authorList>
    </citation>
    <scope>NUCLEOTIDE SEQUENCE</scope>
    <source>
        <strain evidence="11">JEL0476</strain>
    </source>
</reference>
<dbReference type="PANTHER" id="PTHR13466:SF0">
    <property type="entry name" value="SMP-LTD DOMAIN-CONTAINING PROTEIN"/>
    <property type="match status" value="1"/>
</dbReference>
<dbReference type="GO" id="GO:0032865">
    <property type="term" value="C:ERMES complex"/>
    <property type="evidence" value="ECO:0007669"/>
    <property type="project" value="UniProtKB-UniRule"/>
</dbReference>
<dbReference type="GO" id="GO:0015914">
    <property type="term" value="P:phospholipid transport"/>
    <property type="evidence" value="ECO:0007669"/>
    <property type="project" value="TreeGrafter"/>
</dbReference>
<dbReference type="PANTHER" id="PTHR13466">
    <property type="entry name" value="TEX2 PROTEIN-RELATED"/>
    <property type="match status" value="1"/>
</dbReference>
<keyword evidence="4 8" id="KW-1133">Transmembrane helix</keyword>
<dbReference type="GO" id="GO:0005789">
    <property type="term" value="C:endoplasmic reticulum membrane"/>
    <property type="evidence" value="ECO:0007669"/>
    <property type="project" value="UniProtKB-SubCell"/>
</dbReference>
<evidence type="ECO:0000256" key="6">
    <source>
        <dbReference type="ARBA" id="ARBA00023121"/>
    </source>
</evidence>
<evidence type="ECO:0000256" key="7">
    <source>
        <dbReference type="ARBA" id="ARBA00023136"/>
    </source>
</evidence>
<dbReference type="InterPro" id="IPR019411">
    <property type="entry name" value="MMM1_dom"/>
</dbReference>
<keyword evidence="6" id="KW-0446">Lipid-binding</keyword>
<evidence type="ECO:0000256" key="2">
    <source>
        <dbReference type="ARBA" id="ARBA00022692"/>
    </source>
</evidence>
<comment type="subunit">
    <text evidence="8">Homodimer. Component of the ER-mitochondria encounter structure (ERMES) or MDM complex, composed of MMM1, MDM10, MDM12 and MDM34. A MMM1 homodimer associates with one molecule of MDM12 on each side in a pairwise head-to-tail manner, and the SMP-LTD domains of MMM1 and MDM12 generate a continuous hydrophobic tunnel for phospholipid trafficking.</text>
</comment>
<evidence type="ECO:0000313" key="11">
    <source>
        <dbReference type="EMBL" id="KAJ3218394.1"/>
    </source>
</evidence>
<protein>
    <recommendedName>
        <fullName evidence="8">Maintenance of mitochondrial morphology protein 1</fullName>
    </recommendedName>
</protein>
<comment type="function">
    <text evidence="8">Component of the ERMES/MDM complex, which serves as a molecular tether to connect the endoplasmic reticulum (ER) and mitochondria. Components of this complex are involved in the control of mitochondrial shape and protein biogenesis, and function in nonvesicular lipid trafficking between the ER and mitochondria. The MDM12-MMM1 subcomplex functions in the major beta-barrel assembly pathway that is responsible for biogenesis of all outer membrane beta-barrel proteins, and acts in a late step after the SAM complex. The MDM10-MDM12-MMM1 subcomplex further acts in the TOM40-specific pathway after the action of the MDM12-MMM1 complex. Essential for establishing and maintaining the structure of mitochondria and maintenance of mtDNA nucleoids.</text>
</comment>
<keyword evidence="5" id="KW-0445">Lipid transport</keyword>
<evidence type="ECO:0000259" key="10">
    <source>
        <dbReference type="PROSITE" id="PS51847"/>
    </source>
</evidence>
<keyword evidence="7 8" id="KW-0472">Membrane</keyword>
<dbReference type="InterPro" id="IPR031468">
    <property type="entry name" value="SMP_LBD"/>
</dbReference>
<feature type="domain" description="SMP-LTD" evidence="10">
    <location>
        <begin position="78"/>
        <end position="274"/>
    </location>
</feature>
<evidence type="ECO:0000256" key="4">
    <source>
        <dbReference type="ARBA" id="ARBA00022989"/>
    </source>
</evidence>
<organism evidence="11 12">
    <name type="scientific">Clydaea vesicula</name>
    <dbReference type="NCBI Taxonomy" id="447962"/>
    <lineage>
        <taxon>Eukaryota</taxon>
        <taxon>Fungi</taxon>
        <taxon>Fungi incertae sedis</taxon>
        <taxon>Chytridiomycota</taxon>
        <taxon>Chytridiomycota incertae sedis</taxon>
        <taxon>Chytridiomycetes</taxon>
        <taxon>Lobulomycetales</taxon>
        <taxon>Lobulomycetaceae</taxon>
        <taxon>Clydaea</taxon>
    </lineage>
</organism>
<feature type="transmembrane region" description="Helical" evidence="9">
    <location>
        <begin position="12"/>
        <end position="35"/>
    </location>
</feature>
<sequence length="309" mass="35622">MSDLWSTSKEFIKGFIAGQIILICFMFFLIKFFLFQNPSKNVSTKRRRKIFEVTKTHSPQNQALNILSKIRYDPNSTGAETCEWLNVLIAQAIAKYRNDSGFLNRIIRVLDEEINGSKKPNFLSPITITEFSLGEDFPMLKSSCIRFVENSINLRAEIRFEFHDQITLGIETQVLVNWPKIMMAALPVALSVTLTKFSGTISIEFINSKDSPASFISISILEEDLNLEFDCKSMLGNRTKVKDLPKLTQLIINRLRKSFFELIVFPNSKKFNVPSFWPDAEENFLELNLEQEDELENLIDENLENKKLL</sequence>
<evidence type="ECO:0000256" key="3">
    <source>
        <dbReference type="ARBA" id="ARBA00022824"/>
    </source>
</evidence>
<dbReference type="GO" id="GO:1990456">
    <property type="term" value="P:mitochondrion-endoplasmic reticulum membrane tethering"/>
    <property type="evidence" value="ECO:0007669"/>
    <property type="project" value="TreeGrafter"/>
</dbReference>